<dbReference type="Gene3D" id="2.160.20.80">
    <property type="entry name" value="E3 ubiquitin-protein ligase SopA"/>
    <property type="match status" value="1"/>
</dbReference>
<dbReference type="Proteomes" id="UP001194580">
    <property type="component" value="Unassembled WGS sequence"/>
</dbReference>
<gene>
    <name evidence="7" type="ORF">BGZ95_007260</name>
</gene>
<evidence type="ECO:0000256" key="2">
    <source>
        <dbReference type="ARBA" id="ARBA00022737"/>
    </source>
</evidence>
<feature type="repeat" description="WD" evidence="3">
    <location>
        <begin position="1664"/>
        <end position="1699"/>
    </location>
</feature>
<dbReference type="PANTHER" id="PTHR19879">
    <property type="entry name" value="TRANSCRIPTION INITIATION FACTOR TFIID"/>
    <property type="match status" value="1"/>
</dbReference>
<dbReference type="PANTHER" id="PTHR19879:SF9">
    <property type="entry name" value="TRANSCRIPTION INITIATION FACTOR TFIID SUBUNIT 5"/>
    <property type="match status" value="1"/>
</dbReference>
<feature type="repeat" description="WD" evidence="3">
    <location>
        <begin position="1142"/>
        <end position="1183"/>
    </location>
</feature>
<name>A0AAD4H937_9FUNG</name>
<feature type="repeat" description="WD" evidence="3">
    <location>
        <begin position="1436"/>
        <end position="1468"/>
    </location>
</feature>
<dbReference type="Pfam" id="PF23948">
    <property type="entry name" value="ARM_5"/>
    <property type="match status" value="1"/>
</dbReference>
<dbReference type="InterPro" id="IPR056251">
    <property type="entry name" value="Arm_rpt_dom"/>
</dbReference>
<dbReference type="InterPro" id="IPR019775">
    <property type="entry name" value="WD40_repeat_CS"/>
</dbReference>
<feature type="domain" description="Arm-like repeat" evidence="6">
    <location>
        <begin position="159"/>
        <end position="525"/>
    </location>
</feature>
<feature type="repeat" description="WD" evidence="3">
    <location>
        <begin position="1620"/>
        <end position="1661"/>
    </location>
</feature>
<feature type="region of interest" description="Disordered" evidence="4">
    <location>
        <begin position="1"/>
        <end position="77"/>
    </location>
</feature>
<protein>
    <recommendedName>
        <fullName evidence="9">WD40 repeat-like protein</fullName>
    </recommendedName>
</protein>
<feature type="repeat" description="WD" evidence="3">
    <location>
        <begin position="1275"/>
        <end position="1309"/>
    </location>
</feature>
<dbReference type="SUPFAM" id="SSF141571">
    <property type="entry name" value="Pentapeptide repeat-like"/>
    <property type="match status" value="1"/>
</dbReference>
<feature type="compositionally biased region" description="Polar residues" evidence="4">
    <location>
        <begin position="1"/>
        <end position="14"/>
    </location>
</feature>
<keyword evidence="2" id="KW-0677">Repeat</keyword>
<dbReference type="SUPFAM" id="SSF48371">
    <property type="entry name" value="ARM repeat"/>
    <property type="match status" value="1"/>
</dbReference>
<sequence length="1831" mass="203983">MGPHTMTNSPTQTDSQSVGSSPGSQPGRKRDMFRRMFGLSEESEHSITTNEPLTQLNLQSSSLQEEAPAPLSSPYDSYSALSSPPAVKRVPKDVFPENLPAPTRKIELPRLQERVDKTEQLVYCNAVINQGSPPSSATVADQEAHQKPVLDKAEQEWLAEIQRDPMERDHMRLLAKRMVDEFVEDVSKDSTEIAEIVTLGPVLDREHYRRLLTSIIKDFNDADILDANLLQGLVQLVQSASAKFLEPDDLVKILSILRIRLEGTHQQSSEHPYRLTLAVSRILDVMGEHKVQDLNRVVEHEPLSGVLSGLKDSSDPFLLYQASYAFQALQYVPDDETALQGFLRHSSGVVDGLLKVSGLVKLDLGGLLEGVKEIQKTVDDTVELVKSAWKGARSLIDSGRGVFDSLREGLGSGHKRPWYLAVLGAARLVREGRLADLNELIVEASCRRDPMFQWGICQLLGEIADDAVWPVATRQQAIELLGALYQDDQEWAQDDSIEAWIVTIIEKLATSDQAVKVTALALQQQLALGAAPVASLSYPLRSCLPPPATSPILTKVQKIPAVEYHLYKVRVQRLEESHLRVYIPPMAKVSLQAPDENLFSLTDKVQDFLKSECQVMLVLGDSGAGKSTFNRHLEHRLWTEYRQEGVIPLFINLPSINDPKDDMVKKQLKTHDFSDDQIQELRLHRRFVLICDGYDESQQLGNLYQNNMLNQTGQWKAKMIIRCRSQYLGQNYRSRFMPQSGGHYGRTPSELFQEAVIAPFTRDQIEKFVDKYVPLEPRTWTTQDYMDSLTLIPHLMDLVKNPFLLTLALEALPAVTKDKQNLSTINITRVQLFDTFVKLWLDANRKRLENSSLSDPDRTTLNDLVDANFVERGIDYSKRLATAIFVKHDRNPIVKYIHLDDKKSWKAEFFGPDAEVRLLMEASPLSRTGNQFRFIHRSMLEYFFSCTVFAPKGLGRFDEDDGQSDPDSTETPILGPDNPLFKGSLQVDQSVVRFLSERVQQHPEFKSILLAVIEQSKTDPNAATAAANAITILVRAGVPFHGADFRDVCIPGADLSDGQFDSAQFHGANLTDVNFARCWLRQAVFNNSQMEGIRFGELPYLDGSGHVLAFSYSPDGTQLAAGLYSGAIDIYDTATWKQAHRLNGHEKPVFDIAYSLDSRHLVSVSEDNTVRLWDAGNGEQVSLMKGHEAGVTSVAFSPCGNYIASVSNDSTMILWDAKKGESAMVFSGTFDRVNRLAYSPDGKQIVSGATDGTIRFWDLATAQSIKERDCPCGTVWCLAYSPDGQRFASGHKGGEIQVWDSASRNPILILRGHTKGVTGVAFCSNSQRIASSSSDSTVRIWDASAGYLISTLAGHRDAIWALSFSPNDTHIASGGEDGKVRLWEVSRSESNVELQGHTGAVFHVSYSRDGERILSTSSDKTVRQWNSHTGALGPVLLQHNKLIFRVAYSPDDRQIATVGIDNLIRLWDRQTGIAGPVREGPVWEGPVREGPVWEGHYRAALGLAYSPCGRWLASISLDQTAHLWDLQGTGPGHVFRQQSDDEICSMSFSPNGDQMAVGDIGGSVRLLDPQGGQLVTSVMLREKMVSVLAYSPDGQQIAIGVSSGTIYLWGLMYEQPQEELHGHTERISCVAYSRCGKWIVSGSDDSTVRLWRFREERWTRANEIIGFFGAVQSVAWNPTRDLEFVTGCEDHSVRVWRISGTSGSSNNGNMCVSMVWGSNIGQLVVADVQFDYVKGLSAVNEQLLIQRDARRDTGSVFPQEGELIVEPNDVNVDQRVGGNNVEQWTNDDMLPSDEDWWSEQEEDEEEEDEEDGEEEEEGAEEEEEELNGDSD</sequence>
<evidence type="ECO:0000259" key="5">
    <source>
        <dbReference type="Pfam" id="PF05729"/>
    </source>
</evidence>
<keyword evidence="8" id="KW-1185">Reference proteome</keyword>
<dbReference type="SUPFAM" id="SSF50978">
    <property type="entry name" value="WD40 repeat-like"/>
    <property type="match status" value="1"/>
</dbReference>
<dbReference type="InterPro" id="IPR001680">
    <property type="entry name" value="WD40_rpt"/>
</dbReference>
<dbReference type="Gene3D" id="3.40.50.300">
    <property type="entry name" value="P-loop containing nucleotide triphosphate hydrolases"/>
    <property type="match status" value="1"/>
</dbReference>
<dbReference type="SUPFAM" id="SSF50998">
    <property type="entry name" value="Quinoprotein alcohol dehydrogenase-like"/>
    <property type="match status" value="1"/>
</dbReference>
<feature type="compositionally biased region" description="Low complexity" evidence="4">
    <location>
        <begin position="55"/>
        <end position="77"/>
    </location>
</feature>
<feature type="repeat" description="WD" evidence="3">
    <location>
        <begin position="1310"/>
        <end position="1351"/>
    </location>
</feature>
<dbReference type="Pfam" id="PF00805">
    <property type="entry name" value="Pentapeptide"/>
    <property type="match status" value="1"/>
</dbReference>
<dbReference type="Pfam" id="PF00400">
    <property type="entry name" value="WD40"/>
    <property type="match status" value="13"/>
</dbReference>
<proteinExistence type="predicted"/>
<dbReference type="InterPro" id="IPR027417">
    <property type="entry name" value="P-loop_NTPase"/>
</dbReference>
<evidence type="ECO:0000256" key="3">
    <source>
        <dbReference type="PROSITE-ProRule" id="PRU00221"/>
    </source>
</evidence>
<dbReference type="InterPro" id="IPR036322">
    <property type="entry name" value="WD40_repeat_dom_sf"/>
</dbReference>
<feature type="region of interest" description="Disordered" evidence="4">
    <location>
        <begin position="1772"/>
        <end position="1831"/>
    </location>
</feature>
<evidence type="ECO:0000313" key="7">
    <source>
        <dbReference type="EMBL" id="KAG0276647.1"/>
    </source>
</evidence>
<dbReference type="InterPro" id="IPR020472">
    <property type="entry name" value="WD40_PAC1"/>
</dbReference>
<evidence type="ECO:0000256" key="4">
    <source>
        <dbReference type="SAM" id="MobiDB-lite"/>
    </source>
</evidence>
<dbReference type="InterPro" id="IPR001646">
    <property type="entry name" value="5peptide_repeat"/>
</dbReference>
<dbReference type="PROSITE" id="PS50082">
    <property type="entry name" value="WD_REPEATS_2"/>
    <property type="match status" value="11"/>
</dbReference>
<feature type="compositionally biased region" description="Acidic residues" evidence="4">
    <location>
        <begin position="1790"/>
        <end position="1831"/>
    </location>
</feature>
<dbReference type="SMART" id="SM00320">
    <property type="entry name" value="WD40"/>
    <property type="match status" value="14"/>
</dbReference>
<feature type="repeat" description="WD" evidence="3">
    <location>
        <begin position="1352"/>
        <end position="1393"/>
    </location>
</feature>
<reference evidence="7" key="1">
    <citation type="journal article" date="2020" name="Fungal Divers.">
        <title>Resolving the Mortierellaceae phylogeny through synthesis of multi-gene phylogenetics and phylogenomics.</title>
        <authorList>
            <person name="Vandepol N."/>
            <person name="Liber J."/>
            <person name="Desiro A."/>
            <person name="Na H."/>
            <person name="Kennedy M."/>
            <person name="Barry K."/>
            <person name="Grigoriev I.V."/>
            <person name="Miller A.N."/>
            <person name="O'Donnell K."/>
            <person name="Stajich J.E."/>
            <person name="Bonito G."/>
        </authorList>
    </citation>
    <scope>NUCLEOTIDE SEQUENCE</scope>
    <source>
        <strain evidence="7">NRRL 28262</strain>
    </source>
</reference>
<dbReference type="EMBL" id="JAAAIL010000351">
    <property type="protein sequence ID" value="KAG0276647.1"/>
    <property type="molecule type" value="Genomic_DNA"/>
</dbReference>
<dbReference type="PROSITE" id="PS00678">
    <property type="entry name" value="WD_REPEATS_1"/>
    <property type="match status" value="4"/>
</dbReference>
<feature type="compositionally biased region" description="Low complexity" evidence="4">
    <location>
        <begin position="15"/>
        <end position="26"/>
    </location>
</feature>
<feature type="domain" description="NACHT" evidence="5">
    <location>
        <begin position="615"/>
        <end position="773"/>
    </location>
</feature>
<dbReference type="InterPro" id="IPR011047">
    <property type="entry name" value="Quinoprotein_ADH-like_sf"/>
</dbReference>
<dbReference type="PRINTS" id="PR00320">
    <property type="entry name" value="GPROTEINBRPT"/>
</dbReference>
<feature type="compositionally biased region" description="Acidic residues" evidence="4">
    <location>
        <begin position="958"/>
        <end position="968"/>
    </location>
</feature>
<feature type="repeat" description="WD" evidence="3">
    <location>
        <begin position="1184"/>
        <end position="1225"/>
    </location>
</feature>
<dbReference type="InterPro" id="IPR016024">
    <property type="entry name" value="ARM-type_fold"/>
</dbReference>
<evidence type="ECO:0000256" key="1">
    <source>
        <dbReference type="ARBA" id="ARBA00022574"/>
    </source>
</evidence>
<dbReference type="Gene3D" id="2.130.10.10">
    <property type="entry name" value="YVTN repeat-like/Quinoprotein amine dehydrogenase"/>
    <property type="match status" value="4"/>
</dbReference>
<accession>A0AAD4H937</accession>
<dbReference type="InterPro" id="IPR015943">
    <property type="entry name" value="WD40/YVTN_repeat-like_dom_sf"/>
</dbReference>
<organism evidence="7 8">
    <name type="scientific">Linnemannia exigua</name>
    <dbReference type="NCBI Taxonomy" id="604196"/>
    <lineage>
        <taxon>Eukaryota</taxon>
        <taxon>Fungi</taxon>
        <taxon>Fungi incertae sedis</taxon>
        <taxon>Mucoromycota</taxon>
        <taxon>Mortierellomycotina</taxon>
        <taxon>Mortierellomycetes</taxon>
        <taxon>Mortierellales</taxon>
        <taxon>Mortierellaceae</taxon>
        <taxon>Linnemannia</taxon>
    </lineage>
</organism>
<feature type="repeat" description="WD" evidence="3">
    <location>
        <begin position="1226"/>
        <end position="1267"/>
    </location>
</feature>
<dbReference type="CDD" id="cd00200">
    <property type="entry name" value="WD40"/>
    <property type="match status" value="2"/>
</dbReference>
<evidence type="ECO:0000313" key="8">
    <source>
        <dbReference type="Proteomes" id="UP001194580"/>
    </source>
</evidence>
<evidence type="ECO:0008006" key="9">
    <source>
        <dbReference type="Google" id="ProtNLM"/>
    </source>
</evidence>
<comment type="caution">
    <text evidence="7">The sequence shown here is derived from an EMBL/GenBank/DDBJ whole genome shotgun (WGS) entry which is preliminary data.</text>
</comment>
<feature type="repeat" description="WD" evidence="3">
    <location>
        <begin position="1394"/>
        <end position="1426"/>
    </location>
</feature>
<dbReference type="InterPro" id="IPR007111">
    <property type="entry name" value="NACHT_NTPase"/>
</dbReference>
<dbReference type="Pfam" id="PF05729">
    <property type="entry name" value="NACHT"/>
    <property type="match status" value="1"/>
</dbReference>
<keyword evidence="1 3" id="KW-0853">WD repeat</keyword>
<feature type="repeat" description="WD" evidence="3">
    <location>
        <begin position="1493"/>
        <end position="1527"/>
    </location>
</feature>
<evidence type="ECO:0000259" key="6">
    <source>
        <dbReference type="Pfam" id="PF23948"/>
    </source>
</evidence>
<dbReference type="PROSITE" id="PS50294">
    <property type="entry name" value="WD_REPEATS_REGION"/>
    <property type="match status" value="9"/>
</dbReference>
<feature type="region of interest" description="Disordered" evidence="4">
    <location>
        <begin position="957"/>
        <end position="978"/>
    </location>
</feature>